<sequence>MMKRKALQRITVAAALGAIGFGLVGSLPAQEAPKPKKAGALADEANKVIGNEINDKQRKAVEKGLAWLAKRQGEQGNFQQQGYSNHAGITSLAGLAFMQAGNLPGRGKYGKEVQAVLDYVLANCQRSGLITSDSSSGPMYGHGFATLFLGEVYGMTGNEEVKEKLQRAVQLIQKTQNQEGGWRYQPAPYDADISVTICQVMGLRAARDAGIKVEKEVVDKAVEYCRRCQNPDGGFNYMAGQGPGGSGFPRSAAGVAALYYAGIFEGKEVENGLNYLKQFIPGKNSGRNEGHYFYGHYYAVQANFLAGGDYWAKWYPAIRDELCNSQQDNGAWSGDFSEDYATAMALIILQMPNRYLPVYAGKGPGS</sequence>
<dbReference type="EMBL" id="CP063458">
    <property type="protein sequence ID" value="QOV89946.1"/>
    <property type="molecule type" value="Genomic_DNA"/>
</dbReference>
<evidence type="ECO:0000259" key="1">
    <source>
        <dbReference type="Pfam" id="PF13243"/>
    </source>
</evidence>
<accession>A0A7M2WWU4</accession>
<evidence type="ECO:0000313" key="3">
    <source>
        <dbReference type="Proteomes" id="UP000593765"/>
    </source>
</evidence>
<gene>
    <name evidence="2" type="ORF">IPV69_00810</name>
</gene>
<dbReference type="InterPro" id="IPR032696">
    <property type="entry name" value="SQ_cyclase_C"/>
</dbReference>
<organism evidence="2 3">
    <name type="scientific">Humisphaera borealis</name>
    <dbReference type="NCBI Taxonomy" id="2807512"/>
    <lineage>
        <taxon>Bacteria</taxon>
        <taxon>Pseudomonadati</taxon>
        <taxon>Planctomycetota</taxon>
        <taxon>Phycisphaerae</taxon>
        <taxon>Tepidisphaerales</taxon>
        <taxon>Tepidisphaeraceae</taxon>
        <taxon>Humisphaera</taxon>
    </lineage>
</organism>
<dbReference type="AlphaFoldDB" id="A0A7M2WWU4"/>
<name>A0A7M2WWU4_9BACT</name>
<dbReference type="CDD" id="cd00688">
    <property type="entry name" value="ISOPREN_C2_like"/>
    <property type="match status" value="1"/>
</dbReference>
<dbReference type="KEGG" id="hbs:IPV69_00810"/>
<dbReference type="SUPFAM" id="SSF48239">
    <property type="entry name" value="Terpenoid cyclases/Protein prenyltransferases"/>
    <property type="match status" value="1"/>
</dbReference>
<dbReference type="InterPro" id="IPR008930">
    <property type="entry name" value="Terpenoid_cyclase/PrenylTrfase"/>
</dbReference>
<dbReference type="Proteomes" id="UP000593765">
    <property type="component" value="Chromosome"/>
</dbReference>
<keyword evidence="3" id="KW-1185">Reference proteome</keyword>
<dbReference type="RefSeq" id="WP_206293009.1">
    <property type="nucleotide sequence ID" value="NZ_CP063458.1"/>
</dbReference>
<dbReference type="Pfam" id="PF13243">
    <property type="entry name" value="SQHop_cyclase_C"/>
    <property type="match status" value="1"/>
</dbReference>
<dbReference type="Gene3D" id="1.50.10.20">
    <property type="match status" value="2"/>
</dbReference>
<evidence type="ECO:0000313" key="2">
    <source>
        <dbReference type="EMBL" id="QOV89946.1"/>
    </source>
</evidence>
<reference evidence="2 3" key="1">
    <citation type="submission" date="2020-10" db="EMBL/GenBank/DDBJ databases">
        <title>Wide distribution of Phycisphaera-like planctomycetes from WD2101 soil group in peatlands and genome analysis of the first cultivated representative.</title>
        <authorList>
            <person name="Dedysh S.N."/>
            <person name="Beletsky A.V."/>
            <person name="Ivanova A."/>
            <person name="Kulichevskaya I.S."/>
            <person name="Suzina N.E."/>
            <person name="Philippov D.A."/>
            <person name="Rakitin A.L."/>
            <person name="Mardanov A.V."/>
            <person name="Ravin N.V."/>
        </authorList>
    </citation>
    <scope>NUCLEOTIDE SEQUENCE [LARGE SCALE GENOMIC DNA]</scope>
    <source>
        <strain evidence="2 3">M1803</strain>
    </source>
</reference>
<proteinExistence type="predicted"/>
<protein>
    <submittedName>
        <fullName evidence="2">Terpene cyclase/mutase family protein</fullName>
    </submittedName>
</protein>
<feature type="domain" description="Squalene cyclase C-terminal" evidence="1">
    <location>
        <begin position="151"/>
        <end position="279"/>
    </location>
</feature>